<reference evidence="5 6" key="1">
    <citation type="journal article" date="2016" name="Genome Biol. Evol.">
        <title>Divergent and convergent evolution of fungal pathogenicity.</title>
        <authorList>
            <person name="Shang Y."/>
            <person name="Xiao G."/>
            <person name="Zheng P."/>
            <person name="Cen K."/>
            <person name="Zhan S."/>
            <person name="Wang C."/>
        </authorList>
    </citation>
    <scope>NUCLEOTIDE SEQUENCE [LARGE SCALE GENOMIC DNA]</scope>
    <source>
        <strain evidence="5 6">RCEF 2490</strain>
    </source>
</reference>
<proteinExistence type="inferred from homology"/>
<keyword evidence="2" id="KW-0963">Cytoplasm</keyword>
<dbReference type="GO" id="GO:0008180">
    <property type="term" value="C:COP9 signalosome"/>
    <property type="evidence" value="ECO:0007669"/>
    <property type="project" value="UniProtKB-UniRule"/>
</dbReference>
<accession>A0A167YCA0</accession>
<evidence type="ECO:0000256" key="1">
    <source>
        <dbReference type="ARBA" id="ARBA00010893"/>
    </source>
</evidence>
<dbReference type="EMBL" id="AZGY01000019">
    <property type="protein sequence ID" value="KZZ91145.1"/>
    <property type="molecule type" value="Genomic_DNA"/>
</dbReference>
<name>A0A167YCA0_9HYPO</name>
<dbReference type="Pfam" id="PF13012">
    <property type="entry name" value="MitMem_reg"/>
    <property type="match status" value="1"/>
</dbReference>
<gene>
    <name evidence="5" type="ORF">AAL_06886</name>
</gene>
<evidence type="ECO:0000313" key="6">
    <source>
        <dbReference type="Proteomes" id="UP000078544"/>
    </source>
</evidence>
<sequence>MAAKSSNPLVSSQKSSQLQAILHPLVLLTVSDYITRHTLRKQDGPVIGALLGQQNGREITIEHAFECHTREAPGVKGNYMLDDVKFGARLEQMVTVHKERQLEFVGWYTLLPTTGPTPTILPIHNQILQGWNESAVLLGFHPEEVLQHSVGGKLPLTIFESNLEVDDPRDGEDKKMLDEDEPPLKLKFREVPYSIETDETEMISMNYVATGGTGTASTSNKEERPARSIESTGKGKRRLVQADSDVDEDDIDLDSPTAADLSREEDEMVASLTAKVNAIKMLQSRIRLITTYLERLPAGDEEATPEHTKPSLPVLRQIQALVNRLDLVIPSDKQAFEEEMAQESNNVHLLEMLNTIMQSVSGARDVGRKHAIVEASKHHQRNRSVLESGYLASPGFIVPGSGDILI</sequence>
<feature type="region of interest" description="Disordered" evidence="3">
    <location>
        <begin position="210"/>
        <end position="265"/>
    </location>
</feature>
<dbReference type="InterPro" id="IPR033859">
    <property type="entry name" value="MPN_CSN6"/>
</dbReference>
<comment type="similarity">
    <text evidence="1 2">Belongs to the peptidase M67A family. CSN6 subfamily.</text>
</comment>
<evidence type="ECO:0000313" key="5">
    <source>
        <dbReference type="EMBL" id="KZZ91145.1"/>
    </source>
</evidence>
<keyword evidence="6" id="KW-1185">Reference proteome</keyword>
<evidence type="ECO:0000256" key="2">
    <source>
        <dbReference type="RuleBase" id="RU367006"/>
    </source>
</evidence>
<dbReference type="InterPro" id="IPR000555">
    <property type="entry name" value="JAMM/MPN+_dom"/>
</dbReference>
<dbReference type="GO" id="GO:0008237">
    <property type="term" value="F:metallopeptidase activity"/>
    <property type="evidence" value="ECO:0007669"/>
    <property type="project" value="InterPro"/>
</dbReference>
<evidence type="ECO:0000259" key="4">
    <source>
        <dbReference type="PROSITE" id="PS50249"/>
    </source>
</evidence>
<dbReference type="Pfam" id="PF01398">
    <property type="entry name" value="JAB"/>
    <property type="match status" value="1"/>
</dbReference>
<dbReference type="Gene3D" id="3.40.140.10">
    <property type="entry name" value="Cytidine Deaminase, domain 2"/>
    <property type="match status" value="1"/>
</dbReference>
<dbReference type="GO" id="GO:0000338">
    <property type="term" value="P:protein deneddylation"/>
    <property type="evidence" value="ECO:0007669"/>
    <property type="project" value="InterPro"/>
</dbReference>
<protein>
    <recommendedName>
        <fullName evidence="2">COP9 signalosome complex subunit 6</fullName>
    </recommendedName>
</protein>
<dbReference type="PANTHER" id="PTHR10540">
    <property type="entry name" value="EUKARYOTIC TRANSLATION INITIATION FACTOR 3 SUBUNIT F-RELATED"/>
    <property type="match status" value="1"/>
</dbReference>
<organism evidence="5 6">
    <name type="scientific">Moelleriella libera RCEF 2490</name>
    <dbReference type="NCBI Taxonomy" id="1081109"/>
    <lineage>
        <taxon>Eukaryota</taxon>
        <taxon>Fungi</taxon>
        <taxon>Dikarya</taxon>
        <taxon>Ascomycota</taxon>
        <taxon>Pezizomycotina</taxon>
        <taxon>Sordariomycetes</taxon>
        <taxon>Hypocreomycetidae</taxon>
        <taxon>Hypocreales</taxon>
        <taxon>Clavicipitaceae</taxon>
        <taxon>Moelleriella</taxon>
    </lineage>
</organism>
<comment type="caution">
    <text evidence="5">The sequence shown here is derived from an EMBL/GenBank/DDBJ whole genome shotgun (WGS) entry which is preliminary data.</text>
</comment>
<dbReference type="OrthoDB" id="1378at2759"/>
<feature type="domain" description="MPN" evidence="4">
    <location>
        <begin position="20"/>
        <end position="165"/>
    </location>
</feature>
<dbReference type="PROSITE" id="PS50249">
    <property type="entry name" value="MPN"/>
    <property type="match status" value="1"/>
</dbReference>
<dbReference type="PANTHER" id="PTHR10540:SF8">
    <property type="entry name" value="COP9 SIGNALOSOME COMPLEX SUBUNIT 6"/>
    <property type="match status" value="1"/>
</dbReference>
<dbReference type="AlphaFoldDB" id="A0A167YCA0"/>
<dbReference type="STRING" id="1081109.A0A167YCA0"/>
<feature type="compositionally biased region" description="Acidic residues" evidence="3">
    <location>
        <begin position="244"/>
        <end position="253"/>
    </location>
</feature>
<keyword evidence="2" id="KW-0539">Nucleus</keyword>
<dbReference type="InterPro" id="IPR024969">
    <property type="entry name" value="EIF3F/CSN6-like_C"/>
</dbReference>
<comment type="function">
    <text evidence="2">Component of the COP9 signalosome complex (CSN), a complex involved in various cellular and developmental processes.</text>
</comment>
<dbReference type="InterPro" id="IPR037518">
    <property type="entry name" value="MPN"/>
</dbReference>
<evidence type="ECO:0000256" key="3">
    <source>
        <dbReference type="SAM" id="MobiDB-lite"/>
    </source>
</evidence>
<dbReference type="CDD" id="cd08063">
    <property type="entry name" value="MPN_CSN6"/>
    <property type="match status" value="1"/>
</dbReference>
<comment type="subcellular location">
    <subcellularLocation>
        <location evidence="2">Cytoplasm</location>
    </subcellularLocation>
    <subcellularLocation>
        <location evidence="2">Nucleus</location>
    </subcellularLocation>
</comment>
<dbReference type="Proteomes" id="UP000078544">
    <property type="component" value="Unassembled WGS sequence"/>
</dbReference>
<keyword evidence="2" id="KW-0736">Signalosome</keyword>
<dbReference type="GO" id="GO:0005737">
    <property type="term" value="C:cytoplasm"/>
    <property type="evidence" value="ECO:0007669"/>
    <property type="project" value="UniProtKB-SubCell"/>
</dbReference>